<feature type="domain" description="TauD/TfdA-like" evidence="2">
    <location>
        <begin position="99"/>
        <end position="282"/>
    </location>
</feature>
<dbReference type="InterPro" id="IPR042098">
    <property type="entry name" value="TauD-like_sf"/>
</dbReference>
<dbReference type="EMBL" id="UINC01000377">
    <property type="protein sequence ID" value="SUZ54265.1"/>
    <property type="molecule type" value="Genomic_DNA"/>
</dbReference>
<name>A0A381NI86_9ZZZZ</name>
<reference evidence="3" key="1">
    <citation type="submission" date="2018-05" db="EMBL/GenBank/DDBJ databases">
        <authorList>
            <person name="Lanie J.A."/>
            <person name="Ng W.-L."/>
            <person name="Kazmierczak K.M."/>
            <person name="Andrzejewski T.M."/>
            <person name="Davidsen T.M."/>
            <person name="Wayne K.J."/>
            <person name="Tettelin H."/>
            <person name="Glass J.I."/>
            <person name="Rusch D."/>
            <person name="Podicherti R."/>
            <person name="Tsui H.-C.T."/>
            <person name="Winkler M.E."/>
        </authorList>
    </citation>
    <scope>NUCLEOTIDE SEQUENCE</scope>
</reference>
<evidence type="ECO:0000313" key="3">
    <source>
        <dbReference type="EMBL" id="SUZ54265.1"/>
    </source>
</evidence>
<organism evidence="3">
    <name type="scientific">marine metagenome</name>
    <dbReference type="NCBI Taxonomy" id="408172"/>
    <lineage>
        <taxon>unclassified sequences</taxon>
        <taxon>metagenomes</taxon>
        <taxon>ecological metagenomes</taxon>
    </lineage>
</organism>
<sequence>MEDSPFDLANNETYLRWRDSKLKKYPQKIEELLVEINDPRKLKQSEFDALLKRCRKTNMALYVGRTGAEPDPEIPFSIGRRFGVSGLNKNWLADENALTSLKVREEGISRHYIPYTSKAINWHTDGYYNTPKEQIHSMMLHSVQGAASGGANGLLDHEVAYIILRDENPEYIRALMSPDVLSIPPRMGEKGELARKTETGPVFRITASGKLHMRFTIRKKHVIWADNPQTSKAVSVLKKILAGDSAYIFKGQLESGMGLLCNNVLHNRSAFVNDSEHVRHYYRSRYFERISGT</sequence>
<gene>
    <name evidence="3" type="ORF">METZ01_LOCUS7119</name>
</gene>
<dbReference type="Gene3D" id="3.60.130.10">
    <property type="entry name" value="Clavaminate synthase-like"/>
    <property type="match status" value="1"/>
</dbReference>
<proteinExistence type="predicted"/>
<accession>A0A381NI86</accession>
<dbReference type="Pfam" id="PF02668">
    <property type="entry name" value="TauD"/>
    <property type="match status" value="1"/>
</dbReference>
<keyword evidence="1" id="KW-0560">Oxidoreductase</keyword>
<evidence type="ECO:0000256" key="1">
    <source>
        <dbReference type="ARBA" id="ARBA00023002"/>
    </source>
</evidence>
<dbReference type="InterPro" id="IPR003819">
    <property type="entry name" value="TauD/TfdA-like"/>
</dbReference>
<dbReference type="SUPFAM" id="SSF51197">
    <property type="entry name" value="Clavaminate synthase-like"/>
    <property type="match status" value="1"/>
</dbReference>
<dbReference type="AlphaFoldDB" id="A0A381NI86"/>
<evidence type="ECO:0000259" key="2">
    <source>
        <dbReference type="Pfam" id="PF02668"/>
    </source>
</evidence>
<protein>
    <recommendedName>
        <fullName evidence="2">TauD/TfdA-like domain-containing protein</fullName>
    </recommendedName>
</protein>
<dbReference type="GO" id="GO:0016491">
    <property type="term" value="F:oxidoreductase activity"/>
    <property type="evidence" value="ECO:0007669"/>
    <property type="project" value="UniProtKB-KW"/>
</dbReference>